<dbReference type="PROSITE" id="PS50035">
    <property type="entry name" value="PLD"/>
    <property type="match status" value="2"/>
</dbReference>
<dbReference type="InterPro" id="IPR018247">
    <property type="entry name" value="EF_Hand_1_Ca_BS"/>
</dbReference>
<dbReference type="InterPro" id="IPR002048">
    <property type="entry name" value="EF_hand_dom"/>
</dbReference>
<dbReference type="PROSITE" id="PS50222">
    <property type="entry name" value="EF_HAND_2"/>
    <property type="match status" value="1"/>
</dbReference>
<feature type="domain" description="EF-hand" evidence="8">
    <location>
        <begin position="134"/>
        <end position="169"/>
    </location>
</feature>
<comment type="catalytic activity">
    <reaction evidence="1">
        <text>a 1,2-diacyl-sn-glycero-3-phosphocholine + H2O = a 1,2-diacyl-sn-glycero-3-phosphate + choline + H(+)</text>
        <dbReference type="Rhea" id="RHEA:14445"/>
        <dbReference type="ChEBI" id="CHEBI:15354"/>
        <dbReference type="ChEBI" id="CHEBI:15377"/>
        <dbReference type="ChEBI" id="CHEBI:15378"/>
        <dbReference type="ChEBI" id="CHEBI:57643"/>
        <dbReference type="ChEBI" id="CHEBI:58608"/>
        <dbReference type="EC" id="3.1.4.4"/>
    </reaction>
</comment>
<feature type="domain" description="PLD phosphodiesterase" evidence="7">
    <location>
        <begin position="389"/>
        <end position="416"/>
    </location>
</feature>
<dbReference type="PROSITE" id="PS51257">
    <property type="entry name" value="PROKAR_LIPOPROTEIN"/>
    <property type="match status" value="1"/>
</dbReference>
<dbReference type="InterPro" id="IPR051406">
    <property type="entry name" value="PLD_domain"/>
</dbReference>
<dbReference type="SMART" id="SM00155">
    <property type="entry name" value="PLDc"/>
    <property type="match status" value="2"/>
</dbReference>
<evidence type="ECO:0000259" key="8">
    <source>
        <dbReference type="PROSITE" id="PS50222"/>
    </source>
</evidence>
<dbReference type="InterPro" id="IPR001736">
    <property type="entry name" value="PLipase_D/transphosphatidylase"/>
</dbReference>
<dbReference type="Gene3D" id="3.30.870.10">
    <property type="entry name" value="Endonuclease Chain A"/>
    <property type="match status" value="2"/>
</dbReference>
<evidence type="ECO:0000256" key="1">
    <source>
        <dbReference type="ARBA" id="ARBA00000798"/>
    </source>
</evidence>
<gene>
    <name evidence="9" type="ORF">FRE64_01395</name>
</gene>
<dbReference type="OrthoDB" id="155099at2"/>
<dbReference type="Pfam" id="PF13091">
    <property type="entry name" value="PLDc_2"/>
    <property type="match status" value="2"/>
</dbReference>
<dbReference type="GO" id="GO:0004630">
    <property type="term" value="F:phospholipase D activity"/>
    <property type="evidence" value="ECO:0007669"/>
    <property type="project" value="UniProtKB-EC"/>
</dbReference>
<keyword evidence="5" id="KW-0442">Lipid degradation</keyword>
<evidence type="ECO:0000256" key="3">
    <source>
        <dbReference type="ARBA" id="ARBA00012027"/>
    </source>
</evidence>
<dbReference type="GO" id="GO:0006793">
    <property type="term" value="P:phosphorus metabolic process"/>
    <property type="evidence" value="ECO:0007669"/>
    <property type="project" value="UniProtKB-ARBA"/>
</dbReference>
<sequence>MRYFILFIVTCLVVTLSGCPRQENVSNVLADPLPQDRLIQVYFNHNQAKGKSYTDPYRGITRYGDNLEDVIINNIESATENIALAVQEFRLPKIAHALVEQKEKGVKVQVILENDYRRPWSDYSQAEINQFTERELARYEEALRLIDINEDGRLSEAEINQRDALVILENAGIPIIDDTADGSKGSGLMHHKFLIIDDETVIVTSANLTLSGVHGDFGNKETRGNANNLARITSKKLASIFREEFDIMWGDGVGGEPDSRFGLQKPQRNLSPLKIGDSLVAVNFSPTSPTQDWEKTSNGFIAKYLEKAQNTIDLALFVFSYQELSNTLADLHQNGTSIRALIDRLFAYRYYSEGLDMLGVELARNCEIAEDNNPWESPISTVGVPEFPRGDNLHHKFAVVDEKIVITGSHNWSAAANYRNDETVLVINNPTIAAHYDREFKQLYDRAVLGIPSWLEERIEQQKQECPNL</sequence>
<dbReference type="GO" id="GO:0005509">
    <property type="term" value="F:calcium ion binding"/>
    <property type="evidence" value="ECO:0007669"/>
    <property type="project" value="InterPro"/>
</dbReference>
<dbReference type="GO" id="GO:0016042">
    <property type="term" value="P:lipid catabolic process"/>
    <property type="evidence" value="ECO:0007669"/>
    <property type="project" value="UniProtKB-KW"/>
</dbReference>
<dbReference type="CDD" id="cd09173">
    <property type="entry name" value="PLDc_Nuc_like_unchar1_2"/>
    <property type="match status" value="1"/>
</dbReference>
<evidence type="ECO:0000256" key="6">
    <source>
        <dbReference type="ARBA" id="ARBA00023098"/>
    </source>
</evidence>
<comment type="similarity">
    <text evidence="2">Belongs to the phospholipase D family.</text>
</comment>
<evidence type="ECO:0000256" key="2">
    <source>
        <dbReference type="ARBA" id="ARBA00008664"/>
    </source>
</evidence>
<dbReference type="KEGG" id="enn:FRE64_01395"/>
<dbReference type="EMBL" id="CP042326">
    <property type="protein sequence ID" value="QDZ38713.1"/>
    <property type="molecule type" value="Genomic_DNA"/>
</dbReference>
<dbReference type="RefSeq" id="WP_146294324.1">
    <property type="nucleotide sequence ID" value="NZ_CP042326.1"/>
</dbReference>
<evidence type="ECO:0000256" key="5">
    <source>
        <dbReference type="ARBA" id="ARBA00022963"/>
    </source>
</evidence>
<dbReference type="PANTHER" id="PTHR43856">
    <property type="entry name" value="CARDIOLIPIN HYDROLASE"/>
    <property type="match status" value="1"/>
</dbReference>
<dbReference type="Proteomes" id="UP000318453">
    <property type="component" value="Chromosome"/>
</dbReference>
<dbReference type="CDD" id="cd09116">
    <property type="entry name" value="PLDc_Nuc_like"/>
    <property type="match status" value="1"/>
</dbReference>
<organism evidence="9 10">
    <name type="scientific">Euhalothece natronophila Z-M001</name>
    <dbReference type="NCBI Taxonomy" id="522448"/>
    <lineage>
        <taxon>Bacteria</taxon>
        <taxon>Bacillati</taxon>
        <taxon>Cyanobacteriota</taxon>
        <taxon>Cyanophyceae</taxon>
        <taxon>Oscillatoriophycideae</taxon>
        <taxon>Chroococcales</taxon>
        <taxon>Halothecacae</taxon>
        <taxon>Halothece cluster</taxon>
        <taxon>Euhalothece</taxon>
    </lineage>
</organism>
<reference evidence="9 10" key="1">
    <citation type="submission" date="2019-08" db="EMBL/GenBank/DDBJ databases">
        <title>Carotenoids and Carotenoid Binding Proteins in the Halophilic Cyanobacterium Euhalothece sp. ZM00.</title>
        <authorList>
            <person name="Cho S.M."/>
            <person name="Song J.Y."/>
            <person name="Park Y.-I."/>
        </authorList>
    </citation>
    <scope>NUCLEOTIDE SEQUENCE [LARGE SCALE GENOMIC DNA]</scope>
    <source>
        <strain evidence="9 10">Z-M001</strain>
    </source>
</reference>
<dbReference type="InterPro" id="IPR025202">
    <property type="entry name" value="PLD-like_dom"/>
</dbReference>
<keyword evidence="4" id="KW-0378">Hydrolase</keyword>
<dbReference type="AlphaFoldDB" id="A0A5B8NHL0"/>
<dbReference type="EC" id="3.1.4.4" evidence="3"/>
<evidence type="ECO:0000313" key="9">
    <source>
        <dbReference type="EMBL" id="QDZ38713.1"/>
    </source>
</evidence>
<protein>
    <recommendedName>
        <fullName evidence="3">phospholipase D</fullName>
        <ecNumber evidence="3">3.1.4.4</ecNumber>
    </recommendedName>
</protein>
<evidence type="ECO:0000259" key="7">
    <source>
        <dbReference type="PROSITE" id="PS50035"/>
    </source>
</evidence>
<evidence type="ECO:0000256" key="4">
    <source>
        <dbReference type="ARBA" id="ARBA00022801"/>
    </source>
</evidence>
<keyword evidence="10" id="KW-1185">Reference proteome</keyword>
<dbReference type="PROSITE" id="PS00018">
    <property type="entry name" value="EF_HAND_1"/>
    <property type="match status" value="1"/>
</dbReference>
<dbReference type="PANTHER" id="PTHR43856:SF1">
    <property type="entry name" value="MITOCHONDRIAL CARDIOLIPIN HYDROLASE"/>
    <property type="match status" value="1"/>
</dbReference>
<dbReference type="GO" id="GO:0016891">
    <property type="term" value="F:RNA endonuclease activity producing 5'-phosphomonoesters, hydrolytic mechanism"/>
    <property type="evidence" value="ECO:0007669"/>
    <property type="project" value="TreeGrafter"/>
</dbReference>
<keyword evidence="6" id="KW-0443">Lipid metabolism</keyword>
<accession>A0A5B8NHL0</accession>
<evidence type="ECO:0000313" key="10">
    <source>
        <dbReference type="Proteomes" id="UP000318453"/>
    </source>
</evidence>
<name>A0A5B8NHL0_9CHRO</name>
<dbReference type="SUPFAM" id="SSF56024">
    <property type="entry name" value="Phospholipase D/nuclease"/>
    <property type="match status" value="2"/>
</dbReference>
<proteinExistence type="inferred from homology"/>
<feature type="domain" description="PLD phosphodiesterase" evidence="7">
    <location>
        <begin position="185"/>
        <end position="212"/>
    </location>
</feature>